<dbReference type="EMBL" id="CAJVQC010003488">
    <property type="protein sequence ID" value="CAG8527757.1"/>
    <property type="molecule type" value="Genomic_DNA"/>
</dbReference>
<organism evidence="1 2">
    <name type="scientific">Racocetra persica</name>
    <dbReference type="NCBI Taxonomy" id="160502"/>
    <lineage>
        <taxon>Eukaryota</taxon>
        <taxon>Fungi</taxon>
        <taxon>Fungi incertae sedis</taxon>
        <taxon>Mucoromycota</taxon>
        <taxon>Glomeromycotina</taxon>
        <taxon>Glomeromycetes</taxon>
        <taxon>Diversisporales</taxon>
        <taxon>Gigasporaceae</taxon>
        <taxon>Racocetra</taxon>
    </lineage>
</organism>
<dbReference type="Proteomes" id="UP000789920">
    <property type="component" value="Unassembled WGS sequence"/>
</dbReference>
<evidence type="ECO:0000313" key="1">
    <source>
        <dbReference type="EMBL" id="CAG8527757.1"/>
    </source>
</evidence>
<gene>
    <name evidence="1" type="ORF">RPERSI_LOCUS2998</name>
</gene>
<reference evidence="1" key="1">
    <citation type="submission" date="2021-06" db="EMBL/GenBank/DDBJ databases">
        <authorList>
            <person name="Kallberg Y."/>
            <person name="Tangrot J."/>
            <person name="Rosling A."/>
        </authorList>
    </citation>
    <scope>NUCLEOTIDE SEQUENCE</scope>
    <source>
        <strain evidence="1">MA461A</strain>
    </source>
</reference>
<feature type="non-terminal residue" evidence="1">
    <location>
        <position position="1"/>
    </location>
</feature>
<sequence>NKLNRAMGILLNTSEIEDDKVAEIIFDLSLNNDSEASKIAQAMEKYIQIIDEPIAIKEILNNNEMIALVQAEEIIKNRKVMTMIKSHLLHYNS</sequence>
<protein>
    <submittedName>
        <fullName evidence="1">25926_t:CDS:1</fullName>
    </submittedName>
</protein>
<evidence type="ECO:0000313" key="2">
    <source>
        <dbReference type="Proteomes" id="UP000789920"/>
    </source>
</evidence>
<proteinExistence type="predicted"/>
<comment type="caution">
    <text evidence="1">The sequence shown here is derived from an EMBL/GenBank/DDBJ whole genome shotgun (WGS) entry which is preliminary data.</text>
</comment>
<accession>A0ACA9LGA1</accession>
<name>A0ACA9LGA1_9GLOM</name>
<keyword evidence="2" id="KW-1185">Reference proteome</keyword>